<dbReference type="PANTHER" id="PTHR10057:SF0">
    <property type="entry name" value="TRANSLOCATOR PROTEIN"/>
    <property type="match status" value="1"/>
</dbReference>
<feature type="transmembrane region" description="Helical" evidence="6">
    <location>
        <begin position="46"/>
        <end position="67"/>
    </location>
</feature>
<dbReference type="Proteomes" id="UP000792457">
    <property type="component" value="Unassembled WGS sequence"/>
</dbReference>
<evidence type="ECO:0000256" key="4">
    <source>
        <dbReference type="ARBA" id="ARBA00022989"/>
    </source>
</evidence>
<sequence length="165" mass="18548">MPVVWEAVAAAAFPNVGGLLNGYLIRPEINKWYKTLKKPTWTPPNAAFPIAWTSLYAGMGYASYLVWRDGEGFDGPARLPLALYAGQLALNWSWSPIFFHFHSLKWSMVNIVCLWSSVAACGFTFWQINKVAGVLMIPYLGWLSLATALNYRILKDNPEDTNKTE</sequence>
<comment type="subcellular location">
    <subcellularLocation>
        <location evidence="1">Membrane</location>
        <topology evidence="1">Multi-pass membrane protein</topology>
    </subcellularLocation>
</comment>
<proteinExistence type="inferred from homology"/>
<reference evidence="7" key="1">
    <citation type="submission" date="2013-04" db="EMBL/GenBank/DDBJ databases">
        <authorList>
            <person name="Qu J."/>
            <person name="Murali S.C."/>
            <person name="Bandaranaike D."/>
            <person name="Bellair M."/>
            <person name="Blankenburg K."/>
            <person name="Chao H."/>
            <person name="Dinh H."/>
            <person name="Doddapaneni H."/>
            <person name="Downs B."/>
            <person name="Dugan-Rocha S."/>
            <person name="Elkadiri S."/>
            <person name="Gnanaolivu R.D."/>
            <person name="Hernandez B."/>
            <person name="Javaid M."/>
            <person name="Jayaseelan J.C."/>
            <person name="Lee S."/>
            <person name="Li M."/>
            <person name="Ming W."/>
            <person name="Munidasa M."/>
            <person name="Muniz J."/>
            <person name="Nguyen L."/>
            <person name="Ongeri F."/>
            <person name="Osuji N."/>
            <person name="Pu L.-L."/>
            <person name="Puazo M."/>
            <person name="Qu C."/>
            <person name="Quiroz J."/>
            <person name="Raj R."/>
            <person name="Weissenberger G."/>
            <person name="Xin Y."/>
            <person name="Zou X."/>
            <person name="Han Y."/>
            <person name="Richards S."/>
            <person name="Worley K."/>
            <person name="Muzny D."/>
            <person name="Gibbs R."/>
        </authorList>
    </citation>
    <scope>NUCLEOTIDE SEQUENCE</scope>
    <source>
        <strain evidence="7">Sampled in the wild</strain>
    </source>
</reference>
<dbReference type="InterPro" id="IPR004307">
    <property type="entry name" value="TspO_MBR"/>
</dbReference>
<feature type="transmembrane region" description="Helical" evidence="6">
    <location>
        <begin position="108"/>
        <end position="128"/>
    </location>
</feature>
<comment type="similarity">
    <text evidence="2">Belongs to the TspO/BZRP family.</text>
</comment>
<gene>
    <name evidence="7" type="ORF">J437_LFUL001623</name>
</gene>
<dbReference type="InterPro" id="IPR038330">
    <property type="entry name" value="TspO/MBR-related_sf"/>
</dbReference>
<dbReference type="FunFam" id="1.20.1260.100:FF:000001">
    <property type="entry name" value="translocator protein 2"/>
    <property type="match status" value="1"/>
</dbReference>
<dbReference type="CDD" id="cd15904">
    <property type="entry name" value="TSPO_MBR"/>
    <property type="match status" value="1"/>
</dbReference>
<evidence type="ECO:0000313" key="8">
    <source>
        <dbReference type="Proteomes" id="UP000792457"/>
    </source>
</evidence>
<evidence type="ECO:0000256" key="6">
    <source>
        <dbReference type="SAM" id="Phobius"/>
    </source>
</evidence>
<evidence type="ECO:0000256" key="5">
    <source>
        <dbReference type="ARBA" id="ARBA00023136"/>
    </source>
</evidence>
<reference evidence="7" key="2">
    <citation type="submission" date="2017-10" db="EMBL/GenBank/DDBJ databases">
        <title>Ladona fulva Genome sequencing and assembly.</title>
        <authorList>
            <person name="Murali S."/>
            <person name="Richards S."/>
            <person name="Bandaranaike D."/>
            <person name="Bellair M."/>
            <person name="Blankenburg K."/>
            <person name="Chao H."/>
            <person name="Dinh H."/>
            <person name="Doddapaneni H."/>
            <person name="Dugan-Rocha S."/>
            <person name="Elkadiri S."/>
            <person name="Gnanaolivu R."/>
            <person name="Hernandez B."/>
            <person name="Skinner E."/>
            <person name="Javaid M."/>
            <person name="Lee S."/>
            <person name="Li M."/>
            <person name="Ming W."/>
            <person name="Munidasa M."/>
            <person name="Muniz J."/>
            <person name="Nguyen L."/>
            <person name="Hughes D."/>
            <person name="Osuji N."/>
            <person name="Pu L.-L."/>
            <person name="Puazo M."/>
            <person name="Qu C."/>
            <person name="Quiroz J."/>
            <person name="Raj R."/>
            <person name="Weissenberger G."/>
            <person name="Xin Y."/>
            <person name="Zou X."/>
            <person name="Han Y."/>
            <person name="Worley K."/>
            <person name="Muzny D."/>
            <person name="Gibbs R."/>
        </authorList>
    </citation>
    <scope>NUCLEOTIDE SEQUENCE</scope>
    <source>
        <strain evidence="7">Sampled in the wild</strain>
    </source>
</reference>
<dbReference type="EMBL" id="KZ308189">
    <property type="protein sequence ID" value="KAG8224244.1"/>
    <property type="molecule type" value="Genomic_DNA"/>
</dbReference>
<evidence type="ECO:0008006" key="9">
    <source>
        <dbReference type="Google" id="ProtNLM"/>
    </source>
</evidence>
<evidence type="ECO:0000256" key="1">
    <source>
        <dbReference type="ARBA" id="ARBA00004141"/>
    </source>
</evidence>
<accession>A0A8K0JXG9</accession>
<dbReference type="GO" id="GO:0005741">
    <property type="term" value="C:mitochondrial outer membrane"/>
    <property type="evidence" value="ECO:0007669"/>
    <property type="project" value="TreeGrafter"/>
</dbReference>
<name>A0A8K0JXG9_LADFU</name>
<evidence type="ECO:0000313" key="7">
    <source>
        <dbReference type="EMBL" id="KAG8224244.1"/>
    </source>
</evidence>
<feature type="transmembrane region" description="Helical" evidence="6">
    <location>
        <begin position="134"/>
        <end position="154"/>
    </location>
</feature>
<keyword evidence="3 6" id="KW-0812">Transmembrane</keyword>
<evidence type="ECO:0000256" key="3">
    <source>
        <dbReference type="ARBA" id="ARBA00022692"/>
    </source>
</evidence>
<dbReference type="GO" id="GO:0033013">
    <property type="term" value="P:tetrapyrrole metabolic process"/>
    <property type="evidence" value="ECO:0007669"/>
    <property type="project" value="UniProtKB-ARBA"/>
</dbReference>
<protein>
    <recommendedName>
        <fullName evidence="9">Translocator protein</fullName>
    </recommendedName>
</protein>
<keyword evidence="5 6" id="KW-0472">Membrane</keyword>
<dbReference type="OrthoDB" id="8841220at2759"/>
<dbReference type="PIRSF" id="PIRSF005859">
    <property type="entry name" value="PBR"/>
    <property type="match status" value="1"/>
</dbReference>
<keyword evidence="4 6" id="KW-1133">Transmembrane helix</keyword>
<keyword evidence="8" id="KW-1185">Reference proteome</keyword>
<dbReference type="Pfam" id="PF03073">
    <property type="entry name" value="TspO_MBR"/>
    <property type="match status" value="1"/>
</dbReference>
<dbReference type="Gene3D" id="1.20.1260.100">
    <property type="entry name" value="TspO/MBR protein"/>
    <property type="match status" value="1"/>
</dbReference>
<dbReference type="AlphaFoldDB" id="A0A8K0JXG9"/>
<organism evidence="7 8">
    <name type="scientific">Ladona fulva</name>
    <name type="common">Scarce chaser dragonfly</name>
    <name type="synonym">Libellula fulva</name>
    <dbReference type="NCBI Taxonomy" id="123851"/>
    <lineage>
        <taxon>Eukaryota</taxon>
        <taxon>Metazoa</taxon>
        <taxon>Ecdysozoa</taxon>
        <taxon>Arthropoda</taxon>
        <taxon>Hexapoda</taxon>
        <taxon>Insecta</taxon>
        <taxon>Pterygota</taxon>
        <taxon>Palaeoptera</taxon>
        <taxon>Odonata</taxon>
        <taxon>Epiprocta</taxon>
        <taxon>Anisoptera</taxon>
        <taxon>Libelluloidea</taxon>
        <taxon>Libellulidae</taxon>
        <taxon>Ladona</taxon>
    </lineage>
</organism>
<evidence type="ECO:0000256" key="2">
    <source>
        <dbReference type="ARBA" id="ARBA00007524"/>
    </source>
</evidence>
<comment type="caution">
    <text evidence="7">The sequence shown here is derived from an EMBL/GenBank/DDBJ whole genome shotgun (WGS) entry which is preliminary data.</text>
</comment>
<feature type="transmembrane region" description="Helical" evidence="6">
    <location>
        <begin position="79"/>
        <end position="101"/>
    </location>
</feature>
<feature type="transmembrane region" description="Helical" evidence="6">
    <location>
        <begin position="6"/>
        <end position="25"/>
    </location>
</feature>
<dbReference type="PANTHER" id="PTHR10057">
    <property type="entry name" value="PERIPHERAL-TYPE BENZODIAZEPINE RECEPTOR"/>
    <property type="match status" value="1"/>
</dbReference>